<dbReference type="Pfam" id="PF13812">
    <property type="entry name" value="PPR_3"/>
    <property type="match status" value="1"/>
</dbReference>
<dbReference type="PROSITE" id="PS51375">
    <property type="entry name" value="PPR"/>
    <property type="match status" value="3"/>
</dbReference>
<feature type="repeat" description="PPR" evidence="5">
    <location>
        <begin position="577"/>
        <end position="611"/>
    </location>
</feature>
<comment type="function">
    <text evidence="3">Regulates mitochondrial small subunit maturation by controlling 15S rRNA 5'-end processing. Localizes to the 5' precursor of the 15S rRNA in a position that is subsequently occupied by mS47 in the mature yeast mtSSU. Uses structure and sequence-specific RNA recognition, binding to a single-stranded region of the precursor and specifically recognizing bases -6 to -1. The exchange of Ccm1 for mS47 is coupled to the irreversible removal of precursor rRNA that is accompanied by conformational changes of the mitoribosomal proteins uS5m and mS26. These conformational changes signal completion of 5'-end rRNA processing through protection of the mature 5'-end of the 15S rRNA and stabilization of mS47. The removal of the 5' precursor together with the dissociation of Ccm1 may be catalyzed by the 5'-3' exoribonuclease Pet127. Involved in the specific removal of group I introns in mitochondrial encoded transcripts.</text>
</comment>
<keyword evidence="2" id="KW-0677">Repeat</keyword>
<feature type="repeat" description="PPR" evidence="5">
    <location>
        <begin position="685"/>
        <end position="719"/>
    </location>
</feature>
<accession>A0AAD9CWE1</accession>
<evidence type="ECO:0000313" key="7">
    <source>
        <dbReference type="Proteomes" id="UP001182556"/>
    </source>
</evidence>
<dbReference type="Gene3D" id="1.25.40.10">
    <property type="entry name" value="Tetratricopeptide repeat domain"/>
    <property type="match status" value="2"/>
</dbReference>
<dbReference type="NCBIfam" id="TIGR00756">
    <property type="entry name" value="PPR"/>
    <property type="match status" value="2"/>
</dbReference>
<evidence type="ECO:0000256" key="1">
    <source>
        <dbReference type="ARBA" id="ARBA00006192"/>
    </source>
</evidence>
<organism evidence="6 7">
    <name type="scientific">Papiliotrema laurentii</name>
    <name type="common">Cryptococcus laurentii</name>
    <dbReference type="NCBI Taxonomy" id="5418"/>
    <lineage>
        <taxon>Eukaryota</taxon>
        <taxon>Fungi</taxon>
        <taxon>Dikarya</taxon>
        <taxon>Basidiomycota</taxon>
        <taxon>Agaricomycotina</taxon>
        <taxon>Tremellomycetes</taxon>
        <taxon>Tremellales</taxon>
        <taxon>Rhynchogastremaceae</taxon>
        <taxon>Papiliotrema</taxon>
    </lineage>
</organism>
<dbReference type="EMBL" id="JAODAN010000010">
    <property type="protein sequence ID" value="KAK1921648.1"/>
    <property type="molecule type" value="Genomic_DNA"/>
</dbReference>
<dbReference type="PANTHER" id="PTHR47936:SF1">
    <property type="entry name" value="PENTATRICOPEPTIDE REPEAT-CONTAINING PROTEIN GUN1, CHLOROPLASTIC"/>
    <property type="match status" value="1"/>
</dbReference>
<keyword evidence="7" id="KW-1185">Reference proteome</keyword>
<evidence type="ECO:0000313" key="6">
    <source>
        <dbReference type="EMBL" id="KAK1921648.1"/>
    </source>
</evidence>
<dbReference type="InterPro" id="IPR011990">
    <property type="entry name" value="TPR-like_helical_dom_sf"/>
</dbReference>
<dbReference type="AlphaFoldDB" id="A0AAD9CWE1"/>
<sequence length="847" mass="95086">MRSSRLYRIAGSGQGHLVSDLVPRLQQCGMGATMPLAVHSPLNRTSVRFASRKRQELYGMGTNALPAHNVPGPLEEDEAPIKFPAGHFKSLFYDDPANELPPESFMVQRLKSILYPPSSSKGAPKADPYQVLDAVAPLLARKFLHNLDPLCFDISAVVSDHFVNRRRDEVELPAIQKIVGEVLGVCYIRAARRQGISSNLPYNHRNTLARTDKVAEAYAQYILNQSVTAANGDADLGRLHTMISMLEESFRFYQQSGSGYRISVPIVAAYIVLRTKLGVNTPCKFRFIWPQASLVLEYIDMYMAERGLTSEEFAEPLDLLYRTNPLPALPATLEELRNKLQRYVKEGREDDVIDTWRQIRDHLGTSRPQTPPSGSLFDEKVRDDVMVEMLQALKATRFGDNPPRNVYDLEQASDELISMVKRPLRREFLHALAANRARVVGGAPEAETGSDVYSLDRHLEGEMPMSRKETALKNLHDIWALANEPGAERDVKLYMLYMEGLGRLGDLKGLQQVWNDLINDKVCKAVFEKDTPNAPFPPTRALNQMISSAILIPVHGPPVAQQLFDQACQPTSTISCDIVTINTFLRHYARSGDIPGMQSLFGLAGKLGLKPDIITYTTLVQGLLRAGQIDMAKNTLRTMHESGLEPNERMCTLLIADLAKDGRKVGLQHAEELLREMGRNKLPLSIVTWTALISGYFRGGWVEDGWDAVRRLEDSQLELNRVAYNVILKQAGSRIELSPDGTPTTIRLFQKMIQDGVRPNSNTYTIVLVPLMRAKLWAEADKVVNIMDKLNFVPEKKELRELLKKVKFRRHLGWKTPKEAVKRRHVAVEKAETEAAAKSRLQGMLGQ</sequence>
<name>A0AAD9CWE1_PAPLA</name>
<gene>
    <name evidence="6" type="ORF">DB88DRAFT_498733</name>
</gene>
<comment type="caution">
    <text evidence="6">The sequence shown here is derived from an EMBL/GenBank/DDBJ whole genome shotgun (WGS) entry which is preliminary data.</text>
</comment>
<comment type="subunit">
    <text evidence="4">Binds to mitochondrial small subunit 15S rRNA.</text>
</comment>
<dbReference type="Proteomes" id="UP001182556">
    <property type="component" value="Unassembled WGS sequence"/>
</dbReference>
<reference evidence="6" key="1">
    <citation type="submission" date="2023-02" db="EMBL/GenBank/DDBJ databases">
        <title>Identification and recombinant expression of a fungal hydrolase from Papiliotrema laurentii that hydrolyzes apple cutin and clears colloidal polyester polyurethane.</title>
        <authorList>
            <consortium name="DOE Joint Genome Institute"/>
            <person name="Roman V.A."/>
            <person name="Bojanowski C."/>
            <person name="Crable B.R."/>
            <person name="Wagner D.N."/>
            <person name="Hung C.S."/>
            <person name="Nadeau L.J."/>
            <person name="Schratz L."/>
            <person name="Haridas S."/>
            <person name="Pangilinan J."/>
            <person name="Lipzen A."/>
            <person name="Na H."/>
            <person name="Yan M."/>
            <person name="Ng V."/>
            <person name="Grigoriev I.V."/>
            <person name="Spatafora J.W."/>
            <person name="Barlow D."/>
            <person name="Biffinger J."/>
            <person name="Kelley-Loughnane N."/>
            <person name="Varaljay V.A."/>
            <person name="Crookes-Goodson W.J."/>
        </authorList>
    </citation>
    <scope>NUCLEOTIDE SEQUENCE</scope>
    <source>
        <strain evidence="6">5307AH</strain>
    </source>
</reference>
<dbReference type="PANTHER" id="PTHR47936">
    <property type="entry name" value="PPR_LONG DOMAIN-CONTAINING PROTEIN"/>
    <property type="match status" value="1"/>
</dbReference>
<proteinExistence type="inferred from homology"/>
<protein>
    <submittedName>
        <fullName evidence="6">Uncharacterized protein</fullName>
    </submittedName>
</protein>
<evidence type="ECO:0000256" key="4">
    <source>
        <dbReference type="ARBA" id="ARBA00044511"/>
    </source>
</evidence>
<evidence type="ECO:0000256" key="3">
    <source>
        <dbReference type="ARBA" id="ARBA00044493"/>
    </source>
</evidence>
<dbReference type="InterPro" id="IPR002885">
    <property type="entry name" value="PPR_rpt"/>
</dbReference>
<dbReference type="Pfam" id="PF13041">
    <property type="entry name" value="PPR_2"/>
    <property type="match status" value="1"/>
</dbReference>
<feature type="repeat" description="PPR" evidence="5">
    <location>
        <begin position="612"/>
        <end position="646"/>
    </location>
</feature>
<evidence type="ECO:0000256" key="5">
    <source>
        <dbReference type="PROSITE-ProRule" id="PRU00708"/>
    </source>
</evidence>
<comment type="similarity">
    <text evidence="1">Belongs to the CCM1 family.</text>
</comment>
<evidence type="ECO:0000256" key="2">
    <source>
        <dbReference type="ARBA" id="ARBA00022737"/>
    </source>
</evidence>